<feature type="transmembrane region" description="Helical" evidence="1">
    <location>
        <begin position="122"/>
        <end position="147"/>
    </location>
</feature>
<proteinExistence type="predicted"/>
<reference evidence="2 3" key="1">
    <citation type="submission" date="2020-03" db="EMBL/GenBank/DDBJ databases">
        <title>Whole genome shotgun sequence of Phytohabitans rumicis NBRC 108638.</title>
        <authorList>
            <person name="Komaki H."/>
            <person name="Tamura T."/>
        </authorList>
    </citation>
    <scope>NUCLEOTIDE SEQUENCE [LARGE SCALE GENOMIC DNA]</scope>
    <source>
        <strain evidence="2 3">NBRC 108638</strain>
    </source>
</reference>
<evidence type="ECO:0000313" key="3">
    <source>
        <dbReference type="Proteomes" id="UP000482960"/>
    </source>
</evidence>
<feature type="transmembrane region" description="Helical" evidence="1">
    <location>
        <begin position="153"/>
        <end position="172"/>
    </location>
</feature>
<dbReference type="EMBL" id="BLPG01000002">
    <property type="protein sequence ID" value="GFJ96601.1"/>
    <property type="molecule type" value="Genomic_DNA"/>
</dbReference>
<evidence type="ECO:0000256" key="1">
    <source>
        <dbReference type="SAM" id="Phobius"/>
    </source>
</evidence>
<gene>
    <name evidence="2" type="ORF">Prum_102430</name>
</gene>
<protein>
    <submittedName>
        <fullName evidence="2">Uncharacterized protein</fullName>
    </submittedName>
</protein>
<evidence type="ECO:0000313" key="2">
    <source>
        <dbReference type="EMBL" id="GFJ96601.1"/>
    </source>
</evidence>
<name>A0A6V8LNI4_9ACTN</name>
<feature type="transmembrane region" description="Helical" evidence="1">
    <location>
        <begin position="60"/>
        <end position="86"/>
    </location>
</feature>
<accession>A0A6V8LNI4</accession>
<reference evidence="2 3" key="2">
    <citation type="submission" date="2020-03" db="EMBL/GenBank/DDBJ databases">
        <authorList>
            <person name="Ichikawa N."/>
            <person name="Kimura A."/>
            <person name="Kitahashi Y."/>
            <person name="Uohara A."/>
        </authorList>
    </citation>
    <scope>NUCLEOTIDE SEQUENCE [LARGE SCALE GENOMIC DNA]</scope>
    <source>
        <strain evidence="2 3">NBRC 108638</strain>
    </source>
</reference>
<organism evidence="2 3">
    <name type="scientific">Phytohabitans rumicis</name>
    <dbReference type="NCBI Taxonomy" id="1076125"/>
    <lineage>
        <taxon>Bacteria</taxon>
        <taxon>Bacillati</taxon>
        <taxon>Actinomycetota</taxon>
        <taxon>Actinomycetes</taxon>
        <taxon>Micromonosporales</taxon>
        <taxon>Micromonosporaceae</taxon>
    </lineage>
</organism>
<comment type="caution">
    <text evidence="2">The sequence shown here is derived from an EMBL/GenBank/DDBJ whole genome shotgun (WGS) entry which is preliminary data.</text>
</comment>
<keyword evidence="1" id="KW-0812">Transmembrane</keyword>
<dbReference type="Proteomes" id="UP000482960">
    <property type="component" value="Unassembled WGS sequence"/>
</dbReference>
<keyword evidence="3" id="KW-1185">Reference proteome</keyword>
<keyword evidence="1" id="KW-0472">Membrane</keyword>
<dbReference type="RefSeq" id="WP_173086378.1">
    <property type="nucleotide sequence ID" value="NZ_BAABJB010000008.1"/>
</dbReference>
<dbReference type="AlphaFoldDB" id="A0A6V8LNI4"/>
<sequence length="181" mass="19994">MSSALEGQSKTVDVVLAEFVALRAEVTQHLAARFTVIGLNVTGVAAIGGIVIANRADTRLLLLLPFLSGALGLWFHILTIDVMVIASYVENVQRPILVEQLGEDRLFQYEHYFRSRMKGRRLIQAITAGLMFPAVSLAALTMTIGSLHSLFDWSVWILGVVLLLLQNAVWATRLRRQPAPD</sequence>
<feature type="transmembrane region" description="Helical" evidence="1">
    <location>
        <begin position="30"/>
        <end position="54"/>
    </location>
</feature>
<keyword evidence="1" id="KW-1133">Transmembrane helix</keyword>